<dbReference type="AlphaFoldDB" id="A0A7R9E4G5"/>
<sequence>MPTGVMAPAEPFASALHFLTTAEKFSTNNFNVNFLPKIKFVLTSSCGNKRTVSYLLSWVTSSCRLQSEVQALPSHVEITLTGQELMCSQNN</sequence>
<name>A0A7R9E4G5_9NEOP</name>
<evidence type="ECO:0000313" key="1">
    <source>
        <dbReference type="EMBL" id="CAD7426238.1"/>
    </source>
</evidence>
<gene>
    <name evidence="1" type="ORF">TMSB3V08_LOCUS3131</name>
</gene>
<protein>
    <submittedName>
        <fullName evidence="1">Uncharacterized protein</fullName>
    </submittedName>
</protein>
<organism evidence="1">
    <name type="scientific">Timema monikensis</name>
    <dbReference type="NCBI Taxonomy" id="170555"/>
    <lineage>
        <taxon>Eukaryota</taxon>
        <taxon>Metazoa</taxon>
        <taxon>Ecdysozoa</taxon>
        <taxon>Arthropoda</taxon>
        <taxon>Hexapoda</taxon>
        <taxon>Insecta</taxon>
        <taxon>Pterygota</taxon>
        <taxon>Neoptera</taxon>
        <taxon>Polyneoptera</taxon>
        <taxon>Phasmatodea</taxon>
        <taxon>Timematodea</taxon>
        <taxon>Timematoidea</taxon>
        <taxon>Timematidae</taxon>
        <taxon>Timema</taxon>
    </lineage>
</organism>
<accession>A0A7R9E4G5</accession>
<reference evidence="1" key="1">
    <citation type="submission" date="2020-11" db="EMBL/GenBank/DDBJ databases">
        <authorList>
            <person name="Tran Van P."/>
        </authorList>
    </citation>
    <scope>NUCLEOTIDE SEQUENCE</scope>
</reference>
<proteinExistence type="predicted"/>
<dbReference type="EMBL" id="OB793143">
    <property type="protein sequence ID" value="CAD7426238.1"/>
    <property type="molecule type" value="Genomic_DNA"/>
</dbReference>